<sequence length="73" mass="8158">MKTRNGNRGFEANGPWLKAKSRSLKLASHTRQKKIGKVRWTVESGSGRMQKVTVMGRIESNLGMSLDIRSGIK</sequence>
<proteinExistence type="predicted"/>
<protein>
    <submittedName>
        <fullName evidence="1">Uncharacterized protein</fullName>
    </submittedName>
</protein>
<name>A0A2U1LJI5_ARTAN</name>
<accession>A0A2U1LJI5</accession>
<gene>
    <name evidence="1" type="ORF">CTI12_AA484070</name>
</gene>
<organism evidence="1 2">
    <name type="scientific">Artemisia annua</name>
    <name type="common">Sweet wormwood</name>
    <dbReference type="NCBI Taxonomy" id="35608"/>
    <lineage>
        <taxon>Eukaryota</taxon>
        <taxon>Viridiplantae</taxon>
        <taxon>Streptophyta</taxon>
        <taxon>Embryophyta</taxon>
        <taxon>Tracheophyta</taxon>
        <taxon>Spermatophyta</taxon>
        <taxon>Magnoliopsida</taxon>
        <taxon>eudicotyledons</taxon>
        <taxon>Gunneridae</taxon>
        <taxon>Pentapetalae</taxon>
        <taxon>asterids</taxon>
        <taxon>campanulids</taxon>
        <taxon>Asterales</taxon>
        <taxon>Asteraceae</taxon>
        <taxon>Asteroideae</taxon>
        <taxon>Anthemideae</taxon>
        <taxon>Artemisiinae</taxon>
        <taxon>Artemisia</taxon>
    </lineage>
</organism>
<comment type="caution">
    <text evidence="1">The sequence shown here is derived from an EMBL/GenBank/DDBJ whole genome shotgun (WGS) entry which is preliminary data.</text>
</comment>
<evidence type="ECO:0000313" key="1">
    <source>
        <dbReference type="EMBL" id="PWA49160.1"/>
    </source>
</evidence>
<dbReference type="OrthoDB" id="10486990at2759"/>
<dbReference type="EMBL" id="PKPP01009055">
    <property type="protein sequence ID" value="PWA49160.1"/>
    <property type="molecule type" value="Genomic_DNA"/>
</dbReference>
<dbReference type="AlphaFoldDB" id="A0A2U1LJI5"/>
<keyword evidence="2" id="KW-1185">Reference proteome</keyword>
<reference evidence="1 2" key="1">
    <citation type="journal article" date="2018" name="Mol. Plant">
        <title>The genome of Artemisia annua provides insight into the evolution of Asteraceae family and artemisinin biosynthesis.</title>
        <authorList>
            <person name="Shen Q."/>
            <person name="Zhang L."/>
            <person name="Liao Z."/>
            <person name="Wang S."/>
            <person name="Yan T."/>
            <person name="Shi P."/>
            <person name="Liu M."/>
            <person name="Fu X."/>
            <person name="Pan Q."/>
            <person name="Wang Y."/>
            <person name="Lv Z."/>
            <person name="Lu X."/>
            <person name="Zhang F."/>
            <person name="Jiang W."/>
            <person name="Ma Y."/>
            <person name="Chen M."/>
            <person name="Hao X."/>
            <person name="Li L."/>
            <person name="Tang Y."/>
            <person name="Lv G."/>
            <person name="Zhou Y."/>
            <person name="Sun X."/>
            <person name="Brodelius P.E."/>
            <person name="Rose J.K.C."/>
            <person name="Tang K."/>
        </authorList>
    </citation>
    <scope>NUCLEOTIDE SEQUENCE [LARGE SCALE GENOMIC DNA]</scope>
    <source>
        <strain evidence="2">cv. Huhao1</strain>
        <tissue evidence="1">Leaf</tissue>
    </source>
</reference>
<dbReference type="Proteomes" id="UP000245207">
    <property type="component" value="Unassembled WGS sequence"/>
</dbReference>
<evidence type="ECO:0000313" key="2">
    <source>
        <dbReference type="Proteomes" id="UP000245207"/>
    </source>
</evidence>